<dbReference type="Proteomes" id="UP000829196">
    <property type="component" value="Unassembled WGS sequence"/>
</dbReference>
<comment type="caution">
    <text evidence="1">The sequence shown here is derived from an EMBL/GenBank/DDBJ whole genome shotgun (WGS) entry which is preliminary data.</text>
</comment>
<gene>
    <name evidence="1" type="ORF">KFK09_013675</name>
</gene>
<keyword evidence="2" id="KW-1185">Reference proteome</keyword>
<accession>A0A8T3BDP0</accession>
<dbReference type="AlphaFoldDB" id="A0A8T3BDP0"/>
<name>A0A8T3BDP0_DENNO</name>
<organism evidence="1 2">
    <name type="scientific">Dendrobium nobile</name>
    <name type="common">Orchid</name>
    <dbReference type="NCBI Taxonomy" id="94219"/>
    <lineage>
        <taxon>Eukaryota</taxon>
        <taxon>Viridiplantae</taxon>
        <taxon>Streptophyta</taxon>
        <taxon>Embryophyta</taxon>
        <taxon>Tracheophyta</taxon>
        <taxon>Spermatophyta</taxon>
        <taxon>Magnoliopsida</taxon>
        <taxon>Liliopsida</taxon>
        <taxon>Asparagales</taxon>
        <taxon>Orchidaceae</taxon>
        <taxon>Epidendroideae</taxon>
        <taxon>Malaxideae</taxon>
        <taxon>Dendrobiinae</taxon>
        <taxon>Dendrobium</taxon>
    </lineage>
</organism>
<evidence type="ECO:0000313" key="2">
    <source>
        <dbReference type="Proteomes" id="UP000829196"/>
    </source>
</evidence>
<dbReference type="EMBL" id="JAGYWB010000010">
    <property type="protein sequence ID" value="KAI0507549.1"/>
    <property type="molecule type" value="Genomic_DNA"/>
</dbReference>
<proteinExistence type="predicted"/>
<protein>
    <submittedName>
        <fullName evidence="1">Uncharacterized protein</fullName>
    </submittedName>
</protein>
<evidence type="ECO:0000313" key="1">
    <source>
        <dbReference type="EMBL" id="KAI0507549.1"/>
    </source>
</evidence>
<sequence length="106" mass="11920">MSVRQPSIILSRGKLFICFKVYNAMVCLVPVREEEHRKQPIEQYKPCLKRLETNILLIEKLALTHRGLGWLVGDQCWENPIPGSNPLYYGLASSMGQSKCGSDAVG</sequence>
<reference evidence="1" key="1">
    <citation type="journal article" date="2022" name="Front. Genet.">
        <title>Chromosome-Scale Assembly of the Dendrobium nobile Genome Provides Insights Into the Molecular Mechanism of the Biosynthesis of the Medicinal Active Ingredient of Dendrobium.</title>
        <authorList>
            <person name="Xu Q."/>
            <person name="Niu S.-C."/>
            <person name="Li K.-L."/>
            <person name="Zheng P.-J."/>
            <person name="Zhang X.-J."/>
            <person name="Jia Y."/>
            <person name="Liu Y."/>
            <person name="Niu Y.-X."/>
            <person name="Yu L.-H."/>
            <person name="Chen D.-F."/>
            <person name="Zhang G.-Q."/>
        </authorList>
    </citation>
    <scope>NUCLEOTIDE SEQUENCE</scope>
    <source>
        <tissue evidence="1">Leaf</tissue>
    </source>
</reference>